<dbReference type="InterPro" id="IPR029044">
    <property type="entry name" value="Nucleotide-diphossugar_trans"/>
</dbReference>
<keyword evidence="2" id="KW-0808">Transferase</keyword>
<reference evidence="4 5" key="1">
    <citation type="submission" date="2017-09" db="EMBL/GenBank/DDBJ databases">
        <title>Whole genomes of Flavobacteriaceae.</title>
        <authorList>
            <person name="Stine C."/>
            <person name="Li C."/>
            <person name="Tadesse D."/>
        </authorList>
    </citation>
    <scope>NUCLEOTIDE SEQUENCE [LARGE SCALE GENOMIC DNA]</scope>
    <source>
        <strain evidence="4 5">ATCC 35036</strain>
    </source>
</reference>
<dbReference type="InterPro" id="IPR001173">
    <property type="entry name" value="Glyco_trans_2-like"/>
</dbReference>
<evidence type="ECO:0000256" key="2">
    <source>
        <dbReference type="ARBA" id="ARBA00022679"/>
    </source>
</evidence>
<dbReference type="GO" id="GO:0016758">
    <property type="term" value="F:hexosyltransferase activity"/>
    <property type="evidence" value="ECO:0007669"/>
    <property type="project" value="UniProtKB-ARBA"/>
</dbReference>
<dbReference type="EMBL" id="PCMW01000040">
    <property type="protein sequence ID" value="PDS24634.1"/>
    <property type="molecule type" value="Genomic_DNA"/>
</dbReference>
<dbReference type="Proteomes" id="UP000220828">
    <property type="component" value="Unassembled WGS sequence"/>
</dbReference>
<feature type="domain" description="Glycosyltransferase 2-like" evidence="3">
    <location>
        <begin position="7"/>
        <end position="162"/>
    </location>
</feature>
<dbReference type="CDD" id="cd00761">
    <property type="entry name" value="Glyco_tranf_GTA_type"/>
    <property type="match status" value="1"/>
</dbReference>
<evidence type="ECO:0000256" key="1">
    <source>
        <dbReference type="ARBA" id="ARBA00022676"/>
    </source>
</evidence>
<dbReference type="SUPFAM" id="SSF53448">
    <property type="entry name" value="Nucleotide-diphospho-sugar transferases"/>
    <property type="match status" value="1"/>
</dbReference>
<keyword evidence="1" id="KW-0328">Glycosyltransferase</keyword>
<gene>
    <name evidence="4" type="ORF">B0A77_07615</name>
</gene>
<dbReference type="PANTHER" id="PTHR22916:SF51">
    <property type="entry name" value="GLYCOSYLTRANSFERASE EPSH-RELATED"/>
    <property type="match status" value="1"/>
</dbReference>
<protein>
    <recommendedName>
        <fullName evidence="3">Glycosyltransferase 2-like domain-containing protein</fullName>
    </recommendedName>
</protein>
<dbReference type="PANTHER" id="PTHR22916">
    <property type="entry name" value="GLYCOSYLTRANSFERASE"/>
    <property type="match status" value="1"/>
</dbReference>
<evidence type="ECO:0000313" key="4">
    <source>
        <dbReference type="EMBL" id="PDS24634.1"/>
    </source>
</evidence>
<dbReference type="Gene3D" id="3.90.550.10">
    <property type="entry name" value="Spore Coat Polysaccharide Biosynthesis Protein SpsA, Chain A"/>
    <property type="match status" value="1"/>
</dbReference>
<evidence type="ECO:0000313" key="5">
    <source>
        <dbReference type="Proteomes" id="UP000220828"/>
    </source>
</evidence>
<evidence type="ECO:0000259" key="3">
    <source>
        <dbReference type="Pfam" id="PF00535"/>
    </source>
</evidence>
<dbReference type="Pfam" id="PF00535">
    <property type="entry name" value="Glycos_transf_2"/>
    <property type="match status" value="1"/>
</dbReference>
<dbReference type="OrthoDB" id="396512at2"/>
<name>A0A2H3KBV0_9FLAO</name>
<sequence>MNPPLVSIIVPVYNVEKYLARCLDSIIHQTYSHVEIILINDGSPDSSGIICDAYAKKDSRIQVFHQENKGQSAARNLGVSKANGTYISFIDSDDWIELELIAESMALMLKNDLKIVEFRLKFSTEERFFSNTFQIQTANQALERIMNEETYGVPIRIYHQSLVKPLQFIDGKIFEDILYTFQIVSAVDAIGLYDKNLYHYFNENISTIRSSFTLKKLNHVEIFLETKQFAINKGLNTLLIEKIKKEIVQKSMNCYLALTGLPHLDPDKTNRIKLKNWIKDNYSSNAKFNVYTRLLRYLPMNIFDTIFKIRNKLLK</sequence>
<organism evidence="4 5">
    <name type="scientific">Flavobacterium branchiophilum</name>
    <dbReference type="NCBI Taxonomy" id="55197"/>
    <lineage>
        <taxon>Bacteria</taxon>
        <taxon>Pseudomonadati</taxon>
        <taxon>Bacteroidota</taxon>
        <taxon>Flavobacteriia</taxon>
        <taxon>Flavobacteriales</taxon>
        <taxon>Flavobacteriaceae</taxon>
        <taxon>Flavobacterium</taxon>
    </lineage>
</organism>
<proteinExistence type="predicted"/>
<dbReference type="AlphaFoldDB" id="A0A2H3KBV0"/>
<dbReference type="RefSeq" id="WP_097554060.1">
    <property type="nucleotide sequence ID" value="NZ_PCMW01000040.1"/>
</dbReference>
<comment type="caution">
    <text evidence="4">The sequence shown here is derived from an EMBL/GenBank/DDBJ whole genome shotgun (WGS) entry which is preliminary data.</text>
</comment>
<accession>A0A2H3KBV0</accession>